<gene>
    <name evidence="2" type="ORF">NP493_337g02020</name>
</gene>
<keyword evidence="1" id="KW-0812">Transmembrane</keyword>
<keyword evidence="1" id="KW-1133">Transmembrane helix</keyword>
<proteinExistence type="predicted"/>
<reference evidence="2" key="1">
    <citation type="journal article" date="2023" name="Mol. Biol. Evol.">
        <title>Third-Generation Sequencing Reveals the Adaptive Role of the Epigenome in Three Deep-Sea Polychaetes.</title>
        <authorList>
            <person name="Perez M."/>
            <person name="Aroh O."/>
            <person name="Sun Y."/>
            <person name="Lan Y."/>
            <person name="Juniper S.K."/>
            <person name="Young C.R."/>
            <person name="Angers B."/>
            <person name="Qian P.Y."/>
        </authorList>
    </citation>
    <scope>NUCLEOTIDE SEQUENCE</scope>
    <source>
        <strain evidence="2">R07B-5</strain>
    </source>
</reference>
<dbReference type="EMBL" id="JAODUO010000337">
    <property type="protein sequence ID" value="KAK2182769.1"/>
    <property type="molecule type" value="Genomic_DNA"/>
</dbReference>
<comment type="caution">
    <text evidence="2">The sequence shown here is derived from an EMBL/GenBank/DDBJ whole genome shotgun (WGS) entry which is preliminary data.</text>
</comment>
<dbReference type="PANTHER" id="PTHR13147">
    <property type="entry name" value="FOUR-JOINTED BOX PROTEIN 1"/>
    <property type="match status" value="1"/>
</dbReference>
<dbReference type="GO" id="GO:0007267">
    <property type="term" value="P:cell-cell signaling"/>
    <property type="evidence" value="ECO:0007669"/>
    <property type="project" value="TreeGrafter"/>
</dbReference>
<feature type="transmembrane region" description="Helical" evidence="1">
    <location>
        <begin position="6"/>
        <end position="26"/>
    </location>
</feature>
<dbReference type="InterPro" id="IPR024868">
    <property type="entry name" value="FJX1/FJ"/>
</dbReference>
<name>A0AAD9NWA3_RIDPI</name>
<accession>A0AAD9NWA3</accession>
<dbReference type="GO" id="GO:0005615">
    <property type="term" value="C:extracellular space"/>
    <property type="evidence" value="ECO:0007669"/>
    <property type="project" value="TreeGrafter"/>
</dbReference>
<evidence type="ECO:0000256" key="1">
    <source>
        <dbReference type="SAM" id="Phobius"/>
    </source>
</evidence>
<protein>
    <submittedName>
        <fullName evidence="2">Uncharacterized protein</fullName>
    </submittedName>
</protein>
<organism evidence="2 3">
    <name type="scientific">Ridgeia piscesae</name>
    <name type="common">Tubeworm</name>
    <dbReference type="NCBI Taxonomy" id="27915"/>
    <lineage>
        <taxon>Eukaryota</taxon>
        <taxon>Metazoa</taxon>
        <taxon>Spiralia</taxon>
        <taxon>Lophotrochozoa</taxon>
        <taxon>Annelida</taxon>
        <taxon>Polychaeta</taxon>
        <taxon>Sedentaria</taxon>
        <taxon>Canalipalpata</taxon>
        <taxon>Sabellida</taxon>
        <taxon>Siboglinidae</taxon>
        <taxon>Ridgeia</taxon>
    </lineage>
</organism>
<keyword evidence="3" id="KW-1185">Reference proteome</keyword>
<evidence type="ECO:0000313" key="2">
    <source>
        <dbReference type="EMBL" id="KAK2182769.1"/>
    </source>
</evidence>
<evidence type="ECO:0000313" key="3">
    <source>
        <dbReference type="Proteomes" id="UP001209878"/>
    </source>
</evidence>
<dbReference type="AlphaFoldDB" id="A0AAD9NWA3"/>
<dbReference type="Proteomes" id="UP001209878">
    <property type="component" value="Unassembled WGS sequence"/>
</dbReference>
<sequence>MAKTEVIVMAGIAFSVGLLLGLVVHLPGVSSPLKRGDGGKAGHPSIEADIRRLVSARFPGTGTDNVTGRLTGNQRPGIDLFHRTRFGPAGVSAGGNYTDTRRNATHWNETSGSDDTVFSRIIVDGVFWSNEIEAMAPDRFSDADVARWRRKTEAARVVTLDAGCGMMQNRHLVFDDATHACARYRINADQIQGDVFSFYLSRLLGVGHVPPAVLATTKRRRHLWSGVDSQLVAAQWSSGRAFVLTPWVPGLEPAFIPPDLRRDNRTLHPTPAAMENKTHGELVELLQWSDLIVFDYLTANVDRVVNNMFNKQWNDHMMDSPTHNLERSAPSGLLVFLDNESGLFHSYRLLDKYAHYHDSLLGSLCVFRRQTALRVQTLYRDGDVGTKLVELFENHEPLHSEIPTIPAENMQMLHRRLGDVHRQILKCQRTFHS</sequence>
<keyword evidence="1" id="KW-0472">Membrane</keyword>
<dbReference type="PANTHER" id="PTHR13147:SF5">
    <property type="entry name" value="FOUR-JOINTED BOX PROTEIN 1"/>
    <property type="match status" value="1"/>
</dbReference>
<dbReference type="PRINTS" id="PR02072">
    <property type="entry name" value="4JOINTEDBOX1"/>
</dbReference>